<comment type="similarity">
    <text evidence="2 12">Belongs to the ATPase protein 8 family.</text>
</comment>
<reference evidence="14" key="2">
    <citation type="submission" date="2018-09" db="EMBL/GenBank/DDBJ databases">
        <authorList>
            <person name="James G."/>
        </authorList>
    </citation>
    <scope>NUCLEOTIDE SEQUENCE</scope>
</reference>
<reference evidence="14" key="1">
    <citation type="journal article" date="2015" name="Mol. Biol. Evol.">
        <title>Soup to Tree: The Phylogeny of Beetles Inferred by Mitochondrial Metagenomics of a Bornean Rainforest Sample.</title>
        <authorList>
            <person name="Crampton-Platt A."/>
            <person name="Timmermans M.J."/>
            <person name="Gimmel M.L."/>
            <person name="Kutty S.N."/>
            <person name="Cockerill T.D."/>
            <person name="Vun Khen C."/>
            <person name="Vogler A.P."/>
        </authorList>
    </citation>
    <scope>NUCLEOTIDE SEQUENCE</scope>
</reference>
<evidence type="ECO:0000256" key="5">
    <source>
        <dbReference type="ARBA" id="ARBA00022547"/>
    </source>
</evidence>
<keyword evidence="4 12" id="KW-0813">Transport</keyword>
<feature type="transmembrane region" description="Helical" evidence="13">
    <location>
        <begin position="12"/>
        <end position="32"/>
    </location>
</feature>
<keyword evidence="8 13" id="KW-1133">Transmembrane helix</keyword>
<keyword evidence="10 12" id="KW-0496">Mitochondrion</keyword>
<organism evidence="14">
    <name type="scientific">Coleoptera sp. ACP-2013</name>
    <dbReference type="NCBI Taxonomy" id="2485033"/>
    <lineage>
        <taxon>Eukaryota</taxon>
        <taxon>Metazoa</taxon>
        <taxon>Ecdysozoa</taxon>
        <taxon>Arthropoda</taxon>
        <taxon>Hexapoda</taxon>
        <taxon>Insecta</taxon>
        <taxon>Pterygota</taxon>
        <taxon>Neoptera</taxon>
        <taxon>Endopterygota</taxon>
        <taxon>Coleoptera</taxon>
    </lineage>
</organism>
<sequence>MPQMAPLNWLSLFFYFLLAFLIFNTLNYFTFIKSCQTLSSTSQKKKINWKW</sequence>
<dbReference type="AlphaFoldDB" id="A0A3G3ME83"/>
<evidence type="ECO:0000256" key="10">
    <source>
        <dbReference type="ARBA" id="ARBA00023128"/>
    </source>
</evidence>
<geneLocation type="mitochondrion" evidence="14"/>
<keyword evidence="5 12" id="KW-0138">CF(0)</keyword>
<evidence type="ECO:0000256" key="1">
    <source>
        <dbReference type="ARBA" id="ARBA00004304"/>
    </source>
</evidence>
<evidence type="ECO:0000256" key="12">
    <source>
        <dbReference type="RuleBase" id="RU003661"/>
    </source>
</evidence>
<dbReference type="GO" id="GO:0045259">
    <property type="term" value="C:proton-transporting ATP synthase complex"/>
    <property type="evidence" value="ECO:0007669"/>
    <property type="project" value="UniProtKB-KW"/>
</dbReference>
<comment type="subcellular location">
    <subcellularLocation>
        <location evidence="1 12">Mitochondrion membrane</location>
        <topology evidence="1 12">Single-pass membrane protein</topology>
    </subcellularLocation>
</comment>
<evidence type="ECO:0000256" key="7">
    <source>
        <dbReference type="ARBA" id="ARBA00022781"/>
    </source>
</evidence>
<keyword evidence="11 13" id="KW-0472">Membrane</keyword>
<dbReference type="EMBL" id="MH940172">
    <property type="protein sequence ID" value="AYR05142.1"/>
    <property type="molecule type" value="Genomic_DNA"/>
</dbReference>
<gene>
    <name evidence="14" type="primary">atp8</name>
</gene>
<evidence type="ECO:0000256" key="2">
    <source>
        <dbReference type="ARBA" id="ARBA00008892"/>
    </source>
</evidence>
<evidence type="ECO:0000256" key="4">
    <source>
        <dbReference type="ARBA" id="ARBA00022448"/>
    </source>
</evidence>
<evidence type="ECO:0000256" key="6">
    <source>
        <dbReference type="ARBA" id="ARBA00022692"/>
    </source>
</evidence>
<dbReference type="GO" id="GO:0015986">
    <property type="term" value="P:proton motive force-driven ATP synthesis"/>
    <property type="evidence" value="ECO:0007669"/>
    <property type="project" value="InterPro"/>
</dbReference>
<dbReference type="Pfam" id="PF00895">
    <property type="entry name" value="ATP-synt_8"/>
    <property type="match status" value="1"/>
</dbReference>
<keyword evidence="7 12" id="KW-0375">Hydrogen ion transport</keyword>
<dbReference type="GO" id="GO:0031966">
    <property type="term" value="C:mitochondrial membrane"/>
    <property type="evidence" value="ECO:0007669"/>
    <property type="project" value="UniProtKB-SubCell"/>
</dbReference>
<comment type="subunit">
    <text evidence="3">F-type ATPases have 2 components, CF(1) - the catalytic core - and CF(0) - the membrane proton channel.</text>
</comment>
<dbReference type="InterPro" id="IPR001421">
    <property type="entry name" value="ATP8_metazoa"/>
</dbReference>
<evidence type="ECO:0000256" key="3">
    <source>
        <dbReference type="ARBA" id="ARBA00011291"/>
    </source>
</evidence>
<dbReference type="GO" id="GO:0015078">
    <property type="term" value="F:proton transmembrane transporter activity"/>
    <property type="evidence" value="ECO:0007669"/>
    <property type="project" value="InterPro"/>
</dbReference>
<keyword evidence="6 12" id="KW-0812">Transmembrane</keyword>
<evidence type="ECO:0000256" key="13">
    <source>
        <dbReference type="SAM" id="Phobius"/>
    </source>
</evidence>
<evidence type="ECO:0000313" key="14">
    <source>
        <dbReference type="EMBL" id="AYR05142.1"/>
    </source>
</evidence>
<evidence type="ECO:0000256" key="11">
    <source>
        <dbReference type="ARBA" id="ARBA00023136"/>
    </source>
</evidence>
<evidence type="ECO:0000256" key="9">
    <source>
        <dbReference type="ARBA" id="ARBA00023065"/>
    </source>
</evidence>
<name>A0A3G3ME83_9COLE</name>
<accession>A0A3G3ME83</accession>
<proteinExistence type="inferred from homology"/>
<keyword evidence="9 12" id="KW-0406">Ion transport</keyword>
<evidence type="ECO:0000256" key="8">
    <source>
        <dbReference type="ARBA" id="ARBA00022989"/>
    </source>
</evidence>
<protein>
    <recommendedName>
        <fullName evidence="12">ATP synthase complex subunit 8</fullName>
    </recommendedName>
</protein>